<dbReference type="InterPro" id="IPR001387">
    <property type="entry name" value="Cro/C1-type_HTH"/>
</dbReference>
<dbReference type="EMBL" id="QVEP01000073">
    <property type="protein sequence ID" value="RGB72922.1"/>
    <property type="molecule type" value="Genomic_DNA"/>
</dbReference>
<dbReference type="SUPFAM" id="SSF47413">
    <property type="entry name" value="lambda repressor-like DNA-binding domains"/>
    <property type="match status" value="1"/>
</dbReference>
<dbReference type="CDD" id="cd00093">
    <property type="entry name" value="HTH_XRE"/>
    <property type="match status" value="1"/>
</dbReference>
<evidence type="ECO:0000313" key="2">
    <source>
        <dbReference type="EMBL" id="RGB72922.1"/>
    </source>
</evidence>
<protein>
    <submittedName>
        <fullName evidence="2">XRE family transcriptional regulator</fullName>
    </submittedName>
</protein>
<dbReference type="GO" id="GO:0003677">
    <property type="term" value="F:DNA binding"/>
    <property type="evidence" value="ECO:0007669"/>
    <property type="project" value="InterPro"/>
</dbReference>
<dbReference type="Proteomes" id="UP000260773">
    <property type="component" value="Unassembled WGS sequence"/>
</dbReference>
<gene>
    <name evidence="2" type="ORF">DW070_16325</name>
</gene>
<dbReference type="InterPro" id="IPR010982">
    <property type="entry name" value="Lambda_DNA-bd_dom_sf"/>
</dbReference>
<sequence length="127" mass="14316">MIKLQKGGFILNERLKELRNYLGLSQEAFGETVGVTKAAISRIESGINSLSDRMILSIVTQHNVSEEWLRTGNGSMFNAMSEDEELDLYVGRISGGSDEFKKNLIKTLCKLSEDEWDVLKKIISEMK</sequence>
<feature type="domain" description="HTH cro/C1-type" evidence="1">
    <location>
        <begin position="15"/>
        <end position="69"/>
    </location>
</feature>
<accession>A0A3E2TEP9</accession>
<reference evidence="2 3" key="1">
    <citation type="submission" date="2018-08" db="EMBL/GenBank/DDBJ databases">
        <title>A genome reference for cultivated species of the human gut microbiota.</title>
        <authorList>
            <person name="Zou Y."/>
            <person name="Xue W."/>
            <person name="Luo G."/>
        </authorList>
    </citation>
    <scope>NUCLEOTIDE SEQUENCE [LARGE SCALE GENOMIC DNA]</scope>
    <source>
        <strain evidence="2 3">AF45-17</strain>
    </source>
</reference>
<evidence type="ECO:0000313" key="3">
    <source>
        <dbReference type="Proteomes" id="UP000260773"/>
    </source>
</evidence>
<name>A0A3E2TEP9_9FIRM</name>
<evidence type="ECO:0000259" key="1">
    <source>
        <dbReference type="PROSITE" id="PS50943"/>
    </source>
</evidence>
<dbReference type="Pfam" id="PF01381">
    <property type="entry name" value="HTH_3"/>
    <property type="match status" value="1"/>
</dbReference>
<dbReference type="Gene3D" id="1.10.260.40">
    <property type="entry name" value="lambda repressor-like DNA-binding domains"/>
    <property type="match status" value="1"/>
</dbReference>
<comment type="caution">
    <text evidence="2">The sequence shown here is derived from an EMBL/GenBank/DDBJ whole genome shotgun (WGS) entry which is preliminary data.</text>
</comment>
<dbReference type="AlphaFoldDB" id="A0A3E2TEP9"/>
<organism evidence="2 3">
    <name type="scientific">Coprococcus catus</name>
    <dbReference type="NCBI Taxonomy" id="116085"/>
    <lineage>
        <taxon>Bacteria</taxon>
        <taxon>Bacillati</taxon>
        <taxon>Bacillota</taxon>
        <taxon>Clostridia</taxon>
        <taxon>Lachnospirales</taxon>
        <taxon>Lachnospiraceae</taxon>
        <taxon>Coprococcus</taxon>
    </lineage>
</organism>
<dbReference type="SMART" id="SM00530">
    <property type="entry name" value="HTH_XRE"/>
    <property type="match status" value="1"/>
</dbReference>
<proteinExistence type="predicted"/>
<dbReference type="PROSITE" id="PS50943">
    <property type="entry name" value="HTH_CROC1"/>
    <property type="match status" value="1"/>
</dbReference>